<reference evidence="3" key="2">
    <citation type="submission" date="2020-05" db="UniProtKB">
        <authorList>
            <consortium name="EnsemblMetazoa"/>
        </authorList>
    </citation>
    <scope>IDENTIFICATION</scope>
</reference>
<dbReference type="VEuPathDB" id="VectorBase:ASIC017608"/>
<dbReference type="EMBL" id="KE525346">
    <property type="protein sequence ID" value="KFB49595.1"/>
    <property type="molecule type" value="Genomic_DNA"/>
</dbReference>
<organism evidence="2">
    <name type="scientific">Anopheles sinensis</name>
    <name type="common">Mosquito</name>
    <dbReference type="NCBI Taxonomy" id="74873"/>
    <lineage>
        <taxon>Eukaryota</taxon>
        <taxon>Metazoa</taxon>
        <taxon>Ecdysozoa</taxon>
        <taxon>Arthropoda</taxon>
        <taxon>Hexapoda</taxon>
        <taxon>Insecta</taxon>
        <taxon>Pterygota</taxon>
        <taxon>Neoptera</taxon>
        <taxon>Endopterygota</taxon>
        <taxon>Diptera</taxon>
        <taxon>Nematocera</taxon>
        <taxon>Culicoidea</taxon>
        <taxon>Culicidae</taxon>
        <taxon>Anophelinae</taxon>
        <taxon>Anopheles</taxon>
    </lineage>
</organism>
<feature type="region of interest" description="Disordered" evidence="1">
    <location>
        <begin position="1"/>
        <end position="46"/>
    </location>
</feature>
<dbReference type="AlphaFoldDB" id="A0A084WHA1"/>
<dbReference type="EnsemblMetazoa" id="ASIC017608-RA">
    <property type="protein sequence ID" value="ASIC017608-PA"/>
    <property type="gene ID" value="ASIC017608"/>
</dbReference>
<evidence type="ECO:0000256" key="1">
    <source>
        <dbReference type="SAM" id="MobiDB-lite"/>
    </source>
</evidence>
<dbReference type="EMBL" id="ATLV01023798">
    <property type="status" value="NOT_ANNOTATED_CDS"/>
    <property type="molecule type" value="Genomic_DNA"/>
</dbReference>
<name>A0A084WHA1_ANOSI</name>
<keyword evidence="4" id="KW-1185">Reference proteome</keyword>
<accession>A0A084WHA1</accession>
<reference evidence="2 4" key="1">
    <citation type="journal article" date="2014" name="BMC Genomics">
        <title>Genome sequence of Anopheles sinensis provides insight into genetics basis of mosquito competence for malaria parasites.</title>
        <authorList>
            <person name="Zhou D."/>
            <person name="Zhang D."/>
            <person name="Ding G."/>
            <person name="Shi L."/>
            <person name="Hou Q."/>
            <person name="Ye Y."/>
            <person name="Xu Y."/>
            <person name="Zhou H."/>
            <person name="Xiong C."/>
            <person name="Li S."/>
            <person name="Yu J."/>
            <person name="Hong S."/>
            <person name="Yu X."/>
            <person name="Zou P."/>
            <person name="Chen C."/>
            <person name="Chang X."/>
            <person name="Wang W."/>
            <person name="Lv Y."/>
            <person name="Sun Y."/>
            <person name="Ma L."/>
            <person name="Shen B."/>
            <person name="Zhu C."/>
        </authorList>
    </citation>
    <scope>NUCLEOTIDE SEQUENCE [LARGE SCALE GENOMIC DNA]</scope>
</reference>
<proteinExistence type="predicted"/>
<evidence type="ECO:0000313" key="3">
    <source>
        <dbReference type="EnsemblMetazoa" id="ASIC017608-PA"/>
    </source>
</evidence>
<evidence type="ECO:0000313" key="2">
    <source>
        <dbReference type="EMBL" id="KFB49595.1"/>
    </source>
</evidence>
<gene>
    <name evidence="2" type="ORF">ZHAS_00017608</name>
</gene>
<feature type="region of interest" description="Disordered" evidence="1">
    <location>
        <begin position="64"/>
        <end position="93"/>
    </location>
</feature>
<feature type="compositionally biased region" description="Polar residues" evidence="1">
    <location>
        <begin position="9"/>
        <end position="19"/>
    </location>
</feature>
<protein>
    <submittedName>
        <fullName evidence="2 3">Protein FRG1-like isoform 1</fullName>
    </submittedName>
</protein>
<evidence type="ECO:0000313" key="4">
    <source>
        <dbReference type="Proteomes" id="UP000030765"/>
    </source>
</evidence>
<feature type="compositionally biased region" description="Basic and acidic residues" evidence="1">
    <location>
        <begin position="32"/>
        <end position="46"/>
    </location>
</feature>
<dbReference type="Proteomes" id="UP000030765">
    <property type="component" value="Unassembled WGS sequence"/>
</dbReference>
<sequence length="93" mass="10730">MAWQDHPVPTQNQVTSFGRSSPKRWQVPETKSTVRDDRVMNGHSDRIGKDRWEADLRGGRWQVWPQKSRPTQRSDRHTTSGPQEMFAVRGSSG</sequence>